<evidence type="ECO:0000256" key="1">
    <source>
        <dbReference type="ARBA" id="ARBA00005495"/>
    </source>
</evidence>
<evidence type="ECO:0000256" key="2">
    <source>
        <dbReference type="ARBA" id="ARBA00022723"/>
    </source>
</evidence>
<dbReference type="InterPro" id="IPR011057">
    <property type="entry name" value="Mss4-like_sf"/>
</dbReference>
<feature type="domain" description="CENP-V/GFA" evidence="5">
    <location>
        <begin position="2"/>
        <end position="110"/>
    </location>
</feature>
<dbReference type="InterPro" id="IPR006913">
    <property type="entry name" value="CENP-V/GFA"/>
</dbReference>
<dbReference type="PROSITE" id="PS51891">
    <property type="entry name" value="CENP_V_GFA"/>
    <property type="match status" value="1"/>
</dbReference>
<dbReference type="Proteomes" id="UP000799750">
    <property type="component" value="Unassembled WGS sequence"/>
</dbReference>
<comment type="similarity">
    <text evidence="1">Belongs to the Gfa family.</text>
</comment>
<dbReference type="EMBL" id="MU004186">
    <property type="protein sequence ID" value="KAF2497314.1"/>
    <property type="molecule type" value="Genomic_DNA"/>
</dbReference>
<evidence type="ECO:0000259" key="5">
    <source>
        <dbReference type="PROSITE" id="PS51891"/>
    </source>
</evidence>
<dbReference type="Gene3D" id="3.90.1590.10">
    <property type="entry name" value="glutathione-dependent formaldehyde- activating enzyme (gfa)"/>
    <property type="match status" value="1"/>
</dbReference>
<keyword evidence="3" id="KW-0862">Zinc</keyword>
<dbReference type="PANTHER" id="PTHR33337:SF30">
    <property type="entry name" value="DUF636 DOMAIN PROTEIN (AFU_ORTHOLOGUE AFUA_1G03180)"/>
    <property type="match status" value="1"/>
</dbReference>
<reference evidence="6" key="1">
    <citation type="journal article" date="2020" name="Stud. Mycol.">
        <title>101 Dothideomycetes genomes: a test case for predicting lifestyles and emergence of pathogens.</title>
        <authorList>
            <person name="Haridas S."/>
            <person name="Albert R."/>
            <person name="Binder M."/>
            <person name="Bloem J."/>
            <person name="Labutti K."/>
            <person name="Salamov A."/>
            <person name="Andreopoulos B."/>
            <person name="Baker S."/>
            <person name="Barry K."/>
            <person name="Bills G."/>
            <person name="Bluhm B."/>
            <person name="Cannon C."/>
            <person name="Castanera R."/>
            <person name="Culley D."/>
            <person name="Daum C."/>
            <person name="Ezra D."/>
            <person name="Gonzalez J."/>
            <person name="Henrissat B."/>
            <person name="Kuo A."/>
            <person name="Liang C."/>
            <person name="Lipzen A."/>
            <person name="Lutzoni F."/>
            <person name="Magnuson J."/>
            <person name="Mondo S."/>
            <person name="Nolan M."/>
            <person name="Ohm R."/>
            <person name="Pangilinan J."/>
            <person name="Park H.-J."/>
            <person name="Ramirez L."/>
            <person name="Alfaro M."/>
            <person name="Sun H."/>
            <person name="Tritt A."/>
            <person name="Yoshinaga Y."/>
            <person name="Zwiers L.-H."/>
            <person name="Turgeon B."/>
            <person name="Goodwin S."/>
            <person name="Spatafora J."/>
            <person name="Crous P."/>
            <person name="Grigoriev I."/>
        </authorList>
    </citation>
    <scope>NUCLEOTIDE SEQUENCE</scope>
    <source>
        <strain evidence="6">CBS 269.34</strain>
    </source>
</reference>
<keyword evidence="4" id="KW-0456">Lyase</keyword>
<sequence length="138" mass="14925">MARGSCACKKLTFDNTGEPIKTVLCHCLECRKLTSSFFTTNMLVPATSFSITGAPKHYVFTQEAGDEFTTSFCGDCGTTVCKETQAEGFKGLVIVEAGALDVGSGAEDVKPEAEIWVKHRVAWLKEGEGLAQHQEMPN</sequence>
<protein>
    <recommendedName>
        <fullName evidence="5">CENP-V/GFA domain-containing protein</fullName>
    </recommendedName>
</protein>
<evidence type="ECO:0000256" key="3">
    <source>
        <dbReference type="ARBA" id="ARBA00022833"/>
    </source>
</evidence>
<dbReference type="OrthoDB" id="406544at2759"/>
<evidence type="ECO:0000313" key="6">
    <source>
        <dbReference type="EMBL" id="KAF2497314.1"/>
    </source>
</evidence>
<dbReference type="PANTHER" id="PTHR33337">
    <property type="entry name" value="GFA DOMAIN-CONTAINING PROTEIN"/>
    <property type="match status" value="1"/>
</dbReference>
<dbReference type="GO" id="GO:0016846">
    <property type="term" value="F:carbon-sulfur lyase activity"/>
    <property type="evidence" value="ECO:0007669"/>
    <property type="project" value="InterPro"/>
</dbReference>
<proteinExistence type="inferred from homology"/>
<accession>A0A6A6QZ79</accession>
<keyword evidence="7" id="KW-1185">Reference proteome</keyword>
<dbReference type="Pfam" id="PF04828">
    <property type="entry name" value="GFA"/>
    <property type="match status" value="1"/>
</dbReference>
<evidence type="ECO:0000313" key="7">
    <source>
        <dbReference type="Proteomes" id="UP000799750"/>
    </source>
</evidence>
<organism evidence="6 7">
    <name type="scientific">Lophium mytilinum</name>
    <dbReference type="NCBI Taxonomy" id="390894"/>
    <lineage>
        <taxon>Eukaryota</taxon>
        <taxon>Fungi</taxon>
        <taxon>Dikarya</taxon>
        <taxon>Ascomycota</taxon>
        <taxon>Pezizomycotina</taxon>
        <taxon>Dothideomycetes</taxon>
        <taxon>Pleosporomycetidae</taxon>
        <taxon>Mytilinidiales</taxon>
        <taxon>Mytilinidiaceae</taxon>
        <taxon>Lophium</taxon>
    </lineage>
</organism>
<dbReference type="AlphaFoldDB" id="A0A6A6QZ79"/>
<name>A0A6A6QZ79_9PEZI</name>
<dbReference type="GO" id="GO:0046872">
    <property type="term" value="F:metal ion binding"/>
    <property type="evidence" value="ECO:0007669"/>
    <property type="project" value="UniProtKB-KW"/>
</dbReference>
<gene>
    <name evidence="6" type="ORF">BU16DRAFT_536985</name>
</gene>
<dbReference type="SUPFAM" id="SSF51316">
    <property type="entry name" value="Mss4-like"/>
    <property type="match status" value="1"/>
</dbReference>
<keyword evidence="2" id="KW-0479">Metal-binding</keyword>
<evidence type="ECO:0000256" key="4">
    <source>
        <dbReference type="ARBA" id="ARBA00023239"/>
    </source>
</evidence>